<dbReference type="SUPFAM" id="SSF51556">
    <property type="entry name" value="Metallo-dependent hydrolases"/>
    <property type="match status" value="1"/>
</dbReference>
<feature type="domain" description="Amidohydrolase-related" evidence="1">
    <location>
        <begin position="80"/>
        <end position="320"/>
    </location>
</feature>
<evidence type="ECO:0000259" key="1">
    <source>
        <dbReference type="Pfam" id="PF01979"/>
    </source>
</evidence>
<dbReference type="GO" id="GO:0006145">
    <property type="term" value="P:purine nucleobase catabolic process"/>
    <property type="evidence" value="ECO:0007669"/>
    <property type="project" value="TreeGrafter"/>
</dbReference>
<dbReference type="eggNOG" id="COG0044">
    <property type="taxonomic scope" value="Bacteria"/>
</dbReference>
<evidence type="ECO:0000313" key="2">
    <source>
        <dbReference type="EMBL" id="CAO80603.1"/>
    </source>
</evidence>
<dbReference type="STRING" id="459349.CLOAM0720"/>
<dbReference type="Proteomes" id="UP000002019">
    <property type="component" value="Chromosome"/>
</dbReference>
<accession>B0VGY8</accession>
<dbReference type="GO" id="GO:0004038">
    <property type="term" value="F:allantoinase activity"/>
    <property type="evidence" value="ECO:0007669"/>
    <property type="project" value="TreeGrafter"/>
</dbReference>
<keyword evidence="3" id="KW-1185">Reference proteome</keyword>
<dbReference type="GO" id="GO:0004151">
    <property type="term" value="F:dihydroorotase activity"/>
    <property type="evidence" value="ECO:0007669"/>
    <property type="project" value="UniProtKB-EC"/>
</dbReference>
<evidence type="ECO:0000313" key="3">
    <source>
        <dbReference type="Proteomes" id="UP000002019"/>
    </source>
</evidence>
<dbReference type="RefSeq" id="WP_015424462.1">
    <property type="nucleotide sequence ID" value="NC_020449.1"/>
</dbReference>
<keyword evidence="2" id="KW-0378">Hydrolase</keyword>
<sequence>MKASGIYDFHVHIGETIGGHLLADSWKSFNLLYEHNGLEGIGVFVTESQNEPLSSKLGRMRKASRSFLGKVFWHLTPRQLDIRRLENILKEDTDLKLYTTYREAGLYQSYESIEHLMEEMPSPKKRLLVHCEDDEIISEYSERYPFHNPSDHCLRRPEKAEISAVEKLLDLSIKHHYPLHIVHISSPQAALLVQQAKKEADYITCETAPHYLLLNEEVLNEPEGHRWLCSPPLRSESSRGLLLELLQDGVFDIIASDHCAFSSETKDVGILYPAKTPMGIAGSGVLFTLLAEHLVEKGKLSMEQLFNFISFNPAKLMGFSVQNDKLSYERLGAPIPVIPSWANTPNPWIDFWSYYELRRHNNNVY</sequence>
<name>B0VGY8_CLOAI</name>
<dbReference type="KEGG" id="caci:CLOAM0720"/>
<dbReference type="Pfam" id="PF01979">
    <property type="entry name" value="Amidohydro_1"/>
    <property type="match status" value="1"/>
</dbReference>
<proteinExistence type="predicted"/>
<organism evidence="2 3">
    <name type="scientific">Cloacimonas acidaminovorans (strain Evry)</name>
    <dbReference type="NCBI Taxonomy" id="459349"/>
    <lineage>
        <taxon>Bacteria</taxon>
        <taxon>Pseudomonadati</taxon>
        <taxon>Candidatus Cloacimonadota</taxon>
        <taxon>Candidatus Cloacimonadia</taxon>
        <taxon>Candidatus Cloacimonadales</taxon>
        <taxon>Candidatus Cloacimonadaceae</taxon>
        <taxon>Candidatus Cloacimonas</taxon>
    </lineage>
</organism>
<dbReference type="InterPro" id="IPR032466">
    <property type="entry name" value="Metal_Hydrolase"/>
</dbReference>
<dbReference type="AlphaFoldDB" id="B0VGY8"/>
<dbReference type="Gene3D" id="3.20.20.140">
    <property type="entry name" value="Metal-dependent hydrolases"/>
    <property type="match status" value="1"/>
</dbReference>
<dbReference type="HOGENOM" id="CLU_757989_0_0_0"/>
<dbReference type="InterPro" id="IPR050138">
    <property type="entry name" value="DHOase/Allantoinase_Hydrolase"/>
</dbReference>
<dbReference type="InterPro" id="IPR006680">
    <property type="entry name" value="Amidohydro-rel"/>
</dbReference>
<reference evidence="2 3" key="1">
    <citation type="journal article" date="2008" name="J. Bacteriol.">
        <title>'Candidatus Cloacamonas acidaminovorans': genome sequence reconstruction provides a first glimpse of a new bacterial division.</title>
        <authorList>
            <person name="Pelletier E."/>
            <person name="Kreimeyer A."/>
            <person name="Bocs S."/>
            <person name="Rouy Z."/>
            <person name="Gyapay G."/>
            <person name="Chouari R."/>
            <person name="Riviere D."/>
            <person name="Ganesan A."/>
            <person name="Daegelen P."/>
            <person name="Sghir A."/>
            <person name="Cohen G.N."/>
            <person name="Medigue C."/>
            <person name="Weissenbach J."/>
            <person name="Le Paslier D."/>
        </authorList>
    </citation>
    <scope>NUCLEOTIDE SEQUENCE [LARGE SCALE GENOMIC DNA]</scope>
    <source>
        <strain evidence="3">Evry</strain>
    </source>
</reference>
<dbReference type="GO" id="GO:0005737">
    <property type="term" value="C:cytoplasm"/>
    <property type="evidence" value="ECO:0007669"/>
    <property type="project" value="TreeGrafter"/>
</dbReference>
<dbReference type="OrthoDB" id="9765462at2"/>
<dbReference type="PANTHER" id="PTHR43668:SF2">
    <property type="entry name" value="ALLANTOINASE"/>
    <property type="match status" value="1"/>
</dbReference>
<protein>
    <submittedName>
        <fullName evidence="2">Dihydroorotase</fullName>
        <ecNumber evidence="2">3.5.2.3</ecNumber>
    </submittedName>
</protein>
<dbReference type="EMBL" id="CU466930">
    <property type="protein sequence ID" value="CAO80603.1"/>
    <property type="molecule type" value="Genomic_DNA"/>
</dbReference>
<dbReference type="EC" id="3.5.2.3" evidence="2"/>
<gene>
    <name evidence="2" type="ordered locus">CLOAM0720</name>
</gene>
<dbReference type="PANTHER" id="PTHR43668">
    <property type="entry name" value="ALLANTOINASE"/>
    <property type="match status" value="1"/>
</dbReference>